<dbReference type="OrthoDB" id="7066780at2"/>
<keyword evidence="4 5" id="KW-0963">Cytoplasm</keyword>
<dbReference type="EMBL" id="BSOU01000014">
    <property type="protein sequence ID" value="GLR76752.1"/>
    <property type="molecule type" value="Genomic_DNA"/>
</dbReference>
<dbReference type="HAMAP" id="MF_01114">
    <property type="entry name" value="RecX"/>
    <property type="match status" value="1"/>
</dbReference>
<feature type="domain" description="RecX third three-helical" evidence="7">
    <location>
        <begin position="98"/>
        <end position="140"/>
    </location>
</feature>
<dbReference type="Gene3D" id="1.10.10.10">
    <property type="entry name" value="Winged helix-like DNA-binding domain superfamily/Winged helix DNA-binding domain"/>
    <property type="match status" value="3"/>
</dbReference>
<proteinExistence type="inferred from homology"/>
<reference evidence="11" key="3">
    <citation type="journal article" date="2019" name="Int. J. Syst. Evol. Microbiol.">
        <title>The Global Catalogue of Microorganisms (GCM) 10K type strain sequencing project: providing services to taxonomists for standard genome sequencing and annotation.</title>
        <authorList>
            <consortium name="The Broad Institute Genomics Platform"/>
            <consortium name="The Broad Institute Genome Sequencing Center for Infectious Disease"/>
            <person name="Wu L."/>
            <person name="Ma J."/>
        </authorList>
    </citation>
    <scope>NUCLEOTIDE SEQUENCE [LARGE SCALE GENOMIC DNA]</scope>
    <source>
        <strain evidence="11">NBRC 105001</strain>
    </source>
</reference>
<sequence length="148" mass="17461">MNKEKLYEQAVILLAKRDYSSGEINRHLKQNAPDKEAVIDAVMERLISHHYLDDSRLIEKEIAKQLNKKHGLIRIKQELKQKELDSLLIEQALEDLDVDWFELAEELRVKKFGNELPKDEKEKAKQIRYLQYRGYSLSIIINLLSNKC</sequence>
<comment type="caution">
    <text evidence="9">The sequence shown here is derived from an EMBL/GenBank/DDBJ whole genome shotgun (WGS) entry which is preliminary data.</text>
</comment>
<dbReference type="GO" id="GO:0006282">
    <property type="term" value="P:regulation of DNA repair"/>
    <property type="evidence" value="ECO:0007669"/>
    <property type="project" value="UniProtKB-UniRule"/>
</dbReference>
<comment type="function">
    <text evidence="5">Modulates RecA activity.</text>
</comment>
<evidence type="ECO:0000313" key="11">
    <source>
        <dbReference type="Proteomes" id="UP001156660"/>
    </source>
</evidence>
<dbReference type="PANTHER" id="PTHR33602:SF1">
    <property type="entry name" value="REGULATORY PROTEIN RECX FAMILY PROTEIN"/>
    <property type="match status" value="1"/>
</dbReference>
<accession>A0A2S7X1C8</accession>
<evidence type="ECO:0000256" key="2">
    <source>
        <dbReference type="ARBA" id="ARBA00009695"/>
    </source>
</evidence>
<evidence type="ECO:0000256" key="5">
    <source>
        <dbReference type="HAMAP-Rule" id="MF_01114"/>
    </source>
</evidence>
<reference evidence="8" key="4">
    <citation type="submission" date="2023-01" db="EMBL/GenBank/DDBJ databases">
        <title>Draft genome sequence of Aliivibrio sifiae strain NBRC 105001.</title>
        <authorList>
            <person name="Sun Q."/>
            <person name="Mori K."/>
        </authorList>
    </citation>
    <scope>NUCLEOTIDE SEQUENCE</scope>
    <source>
        <strain evidence="8">NBRC 105001</strain>
    </source>
</reference>
<gene>
    <name evidence="5 8" type="primary">recX</name>
    <name evidence="9" type="ORF">BTO23_20950</name>
    <name evidence="8" type="ORF">GCM10007855_36270</name>
</gene>
<dbReference type="EMBL" id="MSCP01000005">
    <property type="protein sequence ID" value="PQJ83606.1"/>
    <property type="molecule type" value="Genomic_DNA"/>
</dbReference>
<feature type="domain" description="RecX second three-helical" evidence="6">
    <location>
        <begin position="62"/>
        <end position="93"/>
    </location>
</feature>
<dbReference type="RefSeq" id="WP_105064526.1">
    <property type="nucleotide sequence ID" value="NZ_BSOU01000014.1"/>
</dbReference>
<organism evidence="9 10">
    <name type="scientific">Aliivibrio sifiae</name>
    <dbReference type="NCBI Taxonomy" id="566293"/>
    <lineage>
        <taxon>Bacteria</taxon>
        <taxon>Pseudomonadati</taxon>
        <taxon>Pseudomonadota</taxon>
        <taxon>Gammaproteobacteria</taxon>
        <taxon>Vibrionales</taxon>
        <taxon>Vibrionaceae</taxon>
        <taxon>Aliivibrio</taxon>
    </lineage>
</organism>
<dbReference type="InterPro" id="IPR053924">
    <property type="entry name" value="RecX_HTH_2nd"/>
</dbReference>
<protein>
    <recommendedName>
        <fullName evidence="3 5">Regulatory protein RecX</fullName>
    </recommendedName>
</protein>
<evidence type="ECO:0000313" key="10">
    <source>
        <dbReference type="Proteomes" id="UP000239273"/>
    </source>
</evidence>
<comment type="similarity">
    <text evidence="2 5">Belongs to the RecX family.</text>
</comment>
<evidence type="ECO:0000256" key="3">
    <source>
        <dbReference type="ARBA" id="ARBA00018111"/>
    </source>
</evidence>
<dbReference type="InterPro" id="IPR003783">
    <property type="entry name" value="Regulatory_RecX"/>
</dbReference>
<evidence type="ECO:0000313" key="8">
    <source>
        <dbReference type="EMBL" id="GLR76752.1"/>
    </source>
</evidence>
<dbReference type="Pfam" id="PF02631">
    <property type="entry name" value="RecX_HTH2"/>
    <property type="match status" value="1"/>
</dbReference>
<keyword evidence="11" id="KW-1185">Reference proteome</keyword>
<dbReference type="AlphaFoldDB" id="A0A2S7X1C8"/>
<dbReference type="GO" id="GO:0005737">
    <property type="term" value="C:cytoplasm"/>
    <property type="evidence" value="ECO:0007669"/>
    <property type="project" value="UniProtKB-SubCell"/>
</dbReference>
<dbReference type="InterPro" id="IPR053925">
    <property type="entry name" value="RecX_HTH_3rd"/>
</dbReference>
<reference evidence="9 10" key="2">
    <citation type="submission" date="2016-12" db="EMBL/GenBank/DDBJ databases">
        <title>Diversity of luminous bacteria.</title>
        <authorList>
            <person name="Yoshizawa S."/>
            <person name="Kogure K."/>
        </authorList>
    </citation>
    <scope>NUCLEOTIDE SEQUENCE [LARGE SCALE GENOMIC DNA]</scope>
    <source>
        <strain evidence="9 10">NBRC 105001</strain>
    </source>
</reference>
<dbReference type="Pfam" id="PF21981">
    <property type="entry name" value="RecX_HTH3"/>
    <property type="match status" value="1"/>
</dbReference>
<name>A0A2S7X1C8_9GAMM</name>
<evidence type="ECO:0000259" key="6">
    <source>
        <dbReference type="Pfam" id="PF02631"/>
    </source>
</evidence>
<evidence type="ECO:0000256" key="1">
    <source>
        <dbReference type="ARBA" id="ARBA00004496"/>
    </source>
</evidence>
<reference evidence="8" key="1">
    <citation type="journal article" date="2014" name="Int. J. Syst. Evol. Microbiol.">
        <title>Complete genome of a new Firmicutes species belonging to the dominant human colonic microbiota ('Ruminococcus bicirculans') reveals two chromosomes and a selective capacity to utilize plant glucans.</title>
        <authorList>
            <consortium name="NISC Comparative Sequencing Program"/>
            <person name="Wegmann U."/>
            <person name="Louis P."/>
            <person name="Goesmann A."/>
            <person name="Henrissat B."/>
            <person name="Duncan S.H."/>
            <person name="Flint H.J."/>
        </authorList>
    </citation>
    <scope>NUCLEOTIDE SEQUENCE</scope>
    <source>
        <strain evidence="8">NBRC 105001</strain>
    </source>
</reference>
<evidence type="ECO:0000313" key="9">
    <source>
        <dbReference type="EMBL" id="PQJ83606.1"/>
    </source>
</evidence>
<dbReference type="Proteomes" id="UP000239273">
    <property type="component" value="Unassembled WGS sequence"/>
</dbReference>
<dbReference type="InterPro" id="IPR036388">
    <property type="entry name" value="WH-like_DNA-bd_sf"/>
</dbReference>
<evidence type="ECO:0000259" key="7">
    <source>
        <dbReference type="Pfam" id="PF21981"/>
    </source>
</evidence>
<dbReference type="PANTHER" id="PTHR33602">
    <property type="entry name" value="REGULATORY PROTEIN RECX FAMILY PROTEIN"/>
    <property type="match status" value="1"/>
</dbReference>
<dbReference type="Proteomes" id="UP001156660">
    <property type="component" value="Unassembled WGS sequence"/>
</dbReference>
<comment type="subcellular location">
    <subcellularLocation>
        <location evidence="1 5">Cytoplasm</location>
    </subcellularLocation>
</comment>
<evidence type="ECO:0000256" key="4">
    <source>
        <dbReference type="ARBA" id="ARBA00022490"/>
    </source>
</evidence>